<dbReference type="NCBIfam" id="NF033577">
    <property type="entry name" value="transpos_IS481"/>
    <property type="match status" value="1"/>
</dbReference>
<dbReference type="InterPro" id="IPR009057">
    <property type="entry name" value="Homeodomain-like_sf"/>
</dbReference>
<dbReference type="InterPro" id="IPR012337">
    <property type="entry name" value="RNaseH-like_sf"/>
</dbReference>
<dbReference type="Gene3D" id="3.30.420.10">
    <property type="entry name" value="Ribonuclease H-like superfamily/Ribonuclease H"/>
    <property type="match status" value="1"/>
</dbReference>
<dbReference type="PANTHER" id="PTHR35004">
    <property type="entry name" value="TRANSPOSASE RV3428C-RELATED"/>
    <property type="match status" value="1"/>
</dbReference>
<gene>
    <name evidence="3" type="ORF">CVS30_02690</name>
</gene>
<dbReference type="AlphaFoldDB" id="A0A2V5ISS8"/>
<dbReference type="SUPFAM" id="SSF53098">
    <property type="entry name" value="Ribonuclease H-like"/>
    <property type="match status" value="1"/>
</dbReference>
<proteinExistence type="predicted"/>
<protein>
    <submittedName>
        <fullName evidence="3">IS481 family transposase</fullName>
    </submittedName>
</protein>
<dbReference type="InterPro" id="IPR024967">
    <property type="entry name" value="DNA-bd_IS481-type"/>
</dbReference>
<dbReference type="OrthoDB" id="52928at2"/>
<dbReference type="GO" id="GO:0003676">
    <property type="term" value="F:nucleic acid binding"/>
    <property type="evidence" value="ECO:0007669"/>
    <property type="project" value="InterPro"/>
</dbReference>
<evidence type="ECO:0000313" key="3">
    <source>
        <dbReference type="EMBL" id="PYI39608.1"/>
    </source>
</evidence>
<feature type="domain" description="Integrase catalytic" evidence="2">
    <location>
        <begin position="131"/>
        <end position="301"/>
    </location>
</feature>
<evidence type="ECO:0000256" key="1">
    <source>
        <dbReference type="SAM" id="MobiDB-lite"/>
    </source>
</evidence>
<feature type="region of interest" description="Disordered" evidence="1">
    <location>
        <begin position="43"/>
        <end position="63"/>
    </location>
</feature>
<dbReference type="SUPFAM" id="SSF46689">
    <property type="entry name" value="Homeodomain-like"/>
    <property type="match status" value="1"/>
</dbReference>
<comment type="caution">
    <text evidence="3">The sequence shown here is derived from an EMBL/GenBank/DDBJ whole genome shotgun (WGS) entry which is preliminary data.</text>
</comment>
<dbReference type="EMBL" id="QJVC01000002">
    <property type="protein sequence ID" value="PYI39608.1"/>
    <property type="molecule type" value="Genomic_DNA"/>
</dbReference>
<accession>A0A2V5ISS8</accession>
<dbReference type="InterPro" id="IPR036397">
    <property type="entry name" value="RNaseH_sf"/>
</dbReference>
<name>A0A2V5ISS8_9MICC</name>
<dbReference type="RefSeq" id="WP_110483782.1">
    <property type="nucleotide sequence ID" value="NZ_QJVC01000002.1"/>
</dbReference>
<evidence type="ECO:0000259" key="2">
    <source>
        <dbReference type="PROSITE" id="PS50994"/>
    </source>
</evidence>
<dbReference type="PROSITE" id="PS50994">
    <property type="entry name" value="INTEGRASE"/>
    <property type="match status" value="1"/>
</dbReference>
<dbReference type="Proteomes" id="UP000247980">
    <property type="component" value="Unassembled WGS sequence"/>
</dbReference>
<dbReference type="PANTHER" id="PTHR35004:SF7">
    <property type="entry name" value="INTEGRASE PROTEIN"/>
    <property type="match status" value="1"/>
</dbReference>
<dbReference type="GO" id="GO:0015074">
    <property type="term" value="P:DNA integration"/>
    <property type="evidence" value="ECO:0007669"/>
    <property type="project" value="InterPro"/>
</dbReference>
<dbReference type="InterPro" id="IPR047656">
    <property type="entry name" value="IS481-like_transpos"/>
</dbReference>
<evidence type="ECO:0000313" key="4">
    <source>
        <dbReference type="Proteomes" id="UP000247980"/>
    </source>
</evidence>
<organism evidence="3 4">
    <name type="scientific">Arthrobacter psychrolactophilus</name>
    <dbReference type="NCBI Taxonomy" id="92442"/>
    <lineage>
        <taxon>Bacteria</taxon>
        <taxon>Bacillati</taxon>
        <taxon>Actinomycetota</taxon>
        <taxon>Actinomycetes</taxon>
        <taxon>Micrococcales</taxon>
        <taxon>Micrococcaceae</taxon>
        <taxon>Arthrobacter</taxon>
    </lineage>
</organism>
<dbReference type="Pfam" id="PF13683">
    <property type="entry name" value="rve_3"/>
    <property type="match status" value="1"/>
</dbReference>
<dbReference type="InterPro" id="IPR001584">
    <property type="entry name" value="Integrase_cat-core"/>
</dbReference>
<dbReference type="Pfam" id="PF13011">
    <property type="entry name" value="LZ_Tnp_IS481"/>
    <property type="match status" value="1"/>
</dbReference>
<sequence length="395" mass="44051">MEKNKLIIQSIIQGKLTPAQAAEHFGVSRRWVYELMRRHRASGEDGVLPLSRRPHSSPQQTAETVRSRILSLRPELTDKGLDAGAETSAWHLSVEGLAVPAASTIHRILRSAGLVTDQPHKRPRSSWHRFEATQPNEMWQSDFTHWTLASGADVEILNFLDDHSRYLISCTAHQRVTGPLVLECFLQAAERYGFPASTLTDNGMVFTTRLSGGKGGLNAFEKTLRDLGIQQKNGSPSHPQTQGKIERFHQTLKHWLTIQDPAKTLVKLNKDLIRFAQVYNTERPHRALNRRTPAQAYEAVPKATPTNSEAGTHHRVRTDKIDAGGKVSLRYQGKLLHLGVGRQHMYEDITVLVADTAATVILTSTGEILGEYNLDATKNYQAKKKKSPAKAEDSS</sequence>
<keyword evidence="4" id="KW-1185">Reference proteome</keyword>
<reference evidence="3 4" key="1">
    <citation type="submission" date="2018-05" db="EMBL/GenBank/DDBJ databases">
        <title>Genetic diversity of glacier-inhabiting Cryobacterium bacteria in China and description of Cryobacterium mengkeensis sp. nov. and Arthrobacter glacialis sp. nov.</title>
        <authorList>
            <person name="Liu Q."/>
            <person name="Xin Y.-H."/>
        </authorList>
    </citation>
    <scope>NUCLEOTIDE SEQUENCE [LARGE SCALE GENOMIC DNA]</scope>
    <source>
        <strain evidence="3 4">B7</strain>
    </source>
</reference>